<feature type="compositionally biased region" description="Low complexity" evidence="21">
    <location>
        <begin position="1369"/>
        <end position="1378"/>
    </location>
</feature>
<evidence type="ECO:0000256" key="18">
    <source>
        <dbReference type="ARBA" id="ARBA00078197"/>
    </source>
</evidence>
<dbReference type="GO" id="GO:0008270">
    <property type="term" value="F:zinc ion binding"/>
    <property type="evidence" value="ECO:0007669"/>
    <property type="project" value="UniProtKB-KW"/>
</dbReference>
<sequence>MPTSYEIGRSDQSAEARIGKSQRERYRVGQCVPPFLTLPPLSESWLGLWGVRHPDRNDEVIKPAYCFVGYAVSTIMAKGDSSGRPKRTNAYRPYDASNSFVKRVTNRVSELLPQPSSWISRWLSPSTSSSSSSSTTVQPPTLPHQSLRFYKREQDDEAAVIDGDEELRPQQVFKRIRLSNSTGSNTTTSNDFTLPNNLRQLDSLRTTHEEEISPILRNHEDEDCRAVAGPSGLQMRRKDRFAVSTPAVQPPPQLLRQMPQPALDKVNGDDGSDSSDSTSGCSSLVPQADKISSTGFSSRRTLQRKSDSLNISSSSRNPRHLFSKPKYPRVELPSTPGSGSSKGAVPTFDSLVFNSANKTRLGHNSSLREDASPFYSGRTMYGGASSSPRNSSRNLVSSSVSLLFPGTTPTPTTRVIDIKPSVRPEPSNVALGGDTMGTTARKILDALEKFSTPVLDAKRIPVRPPGQESVINPRSVKKRKIQPHPFQELSIPQMPDLLRIKRREAVTAVNKQSVGRESSSVSSVTPVPSTPTPIGEINTPVTPCTSFSMVPPSSTMVTSGVPTTSQPTPVTTMPTFGNHQKHFDQSSTLRKDKGISSSQKAPSGIRLRRDKLSDEPPPPRFDLPNITLPLTSLPVFDIPIKPPIKSPISKSAQPAVVTPKSTSEPAKSFQSKLDYKFSDPIEEPDYVPSIFGLRPQIRFSSPLSAVPSEKVIKNDHLPDKITEAKSNGEKEPTSPVNKTLAVNFIPGKTALGGFQPKLKPISSEAKSPESNLKEVPEVLGSKPIFGGMNKLSAPAETPKEKPKPKESPKAKCKDCSTPISEEVDKCSRCSSATNKTEDKQPPPPTSGFGDMFKPPADTWECKECFVRNKLADLKCVACSTSKPGTAAQPQATRQTESIQVMPKSELNALFKKPEGSWECGVCLVQNKGDVLSCLACSTPKPGTTMTTEKSSESKPKFTFGIPQSDDSKKSGGFVFGTGLNSEAPKENFTFGDVGNSGATTGFKFGSLDPKAKRPEENKKPEDKNATTVVSEAPQVNSSTPAIKSSLVSSSGEEKDEKVVSKKRVSFGEPLVEEKSISETNSSTTGFGFGNSAPVPVEPVKTLFGNPPSTTSSSSVAATTASGGLLPSGFTFGAGSTLGNGIAKSLPFLSGSEQSNKKVFTFSAANPSPITTPTSSDEKAKFSSGDIFNDPSSSMEAKSQTPPGTEPTINNIFANNQSGKSLFSSGGDDKKVNFFATPTPAAGETKKSFFTENKNVFGGGGNSQPVEKWDNSVFGAAANKSSVFGGATVTTSSAASSGFPNFTSTTSFPSNNTTNSTPLFSFNSSATSGSAPSTGSSAAPPVLFSFKAERTAQQQQGGFSFPTLGGSSGTGQSSGFSFSAPQVTPQVPFSTFGAPATPAPTAFGASSAFGGSSTGTSTPAPFSFGAPQQQQQPAQQQQSTAQPAPVFTFGAQQSQPAKETSSGTPSFAFGSHSVSAPTPSFDPNIKPLFNFSGGATPTFS</sequence>
<feature type="compositionally biased region" description="Low complexity" evidence="21">
    <location>
        <begin position="254"/>
        <end position="263"/>
    </location>
</feature>
<evidence type="ECO:0000256" key="21">
    <source>
        <dbReference type="SAM" id="MobiDB-lite"/>
    </source>
</evidence>
<keyword evidence="8" id="KW-0509">mRNA transport</keyword>
<evidence type="ECO:0000256" key="19">
    <source>
        <dbReference type="ARBA" id="ARBA00079437"/>
    </source>
</evidence>
<evidence type="ECO:0000256" key="4">
    <source>
        <dbReference type="ARBA" id="ARBA00022448"/>
    </source>
</evidence>
<feature type="compositionally biased region" description="Polar residues" evidence="21">
    <location>
        <begin position="1162"/>
        <end position="1174"/>
    </location>
</feature>
<evidence type="ECO:0000256" key="10">
    <source>
        <dbReference type="ARBA" id="ARBA00022927"/>
    </source>
</evidence>
<comment type="cofactor">
    <cofactor evidence="1">
        <name>Zn(2+)</name>
        <dbReference type="ChEBI" id="CHEBI:29105"/>
    </cofactor>
</comment>
<feature type="region of interest" description="Disordered" evidence="21">
    <location>
        <begin position="127"/>
        <end position="147"/>
    </location>
</feature>
<dbReference type="PROSITE" id="PS01358">
    <property type="entry name" value="ZF_RANBP2_1"/>
    <property type="match status" value="2"/>
</dbReference>
<feature type="region of interest" description="Disordered" evidence="21">
    <location>
        <begin position="243"/>
        <end position="344"/>
    </location>
</feature>
<dbReference type="FunFam" id="4.10.1060.10:FF:000001">
    <property type="entry name" value="Nuclear pore complex protein Nup153"/>
    <property type="match status" value="2"/>
</dbReference>
<feature type="compositionally biased region" description="Low complexity" evidence="21">
    <location>
        <begin position="1387"/>
        <end position="1444"/>
    </location>
</feature>
<organism evidence="23 24">
    <name type="scientific">Ranatra chinensis</name>
    <dbReference type="NCBI Taxonomy" id="642074"/>
    <lineage>
        <taxon>Eukaryota</taxon>
        <taxon>Metazoa</taxon>
        <taxon>Ecdysozoa</taxon>
        <taxon>Arthropoda</taxon>
        <taxon>Hexapoda</taxon>
        <taxon>Insecta</taxon>
        <taxon>Pterygota</taxon>
        <taxon>Neoptera</taxon>
        <taxon>Paraneoptera</taxon>
        <taxon>Hemiptera</taxon>
        <taxon>Heteroptera</taxon>
        <taxon>Panheteroptera</taxon>
        <taxon>Nepomorpha</taxon>
        <taxon>Nepidae</taxon>
        <taxon>Ranatrinae</taxon>
        <taxon>Ranatra</taxon>
    </lineage>
</organism>
<feature type="compositionally biased region" description="Polar residues" evidence="21">
    <location>
        <begin position="290"/>
        <end position="300"/>
    </location>
</feature>
<feature type="compositionally biased region" description="Basic residues" evidence="21">
    <location>
        <begin position="317"/>
        <end position="327"/>
    </location>
</feature>
<comment type="caution">
    <text evidence="23">The sequence shown here is derived from an EMBL/GenBank/DDBJ whole genome shotgun (WGS) entry which is preliminary data.</text>
</comment>
<dbReference type="GO" id="GO:0031965">
    <property type="term" value="C:nuclear membrane"/>
    <property type="evidence" value="ECO:0007669"/>
    <property type="project" value="UniProtKB-SubCell"/>
</dbReference>
<dbReference type="SMART" id="SM00547">
    <property type="entry name" value="ZnF_RBZ"/>
    <property type="match status" value="2"/>
</dbReference>
<feature type="compositionally biased region" description="Polar residues" evidence="21">
    <location>
        <begin position="1449"/>
        <end position="1464"/>
    </location>
</feature>
<evidence type="ECO:0000256" key="7">
    <source>
        <dbReference type="ARBA" id="ARBA00022771"/>
    </source>
</evidence>
<evidence type="ECO:0000256" key="11">
    <source>
        <dbReference type="ARBA" id="ARBA00023010"/>
    </source>
</evidence>
<keyword evidence="4" id="KW-0813">Transport</keyword>
<evidence type="ECO:0000256" key="3">
    <source>
        <dbReference type="ARBA" id="ARBA00004567"/>
    </source>
</evidence>
<evidence type="ECO:0000256" key="12">
    <source>
        <dbReference type="ARBA" id="ARBA00023125"/>
    </source>
</evidence>
<feature type="region of interest" description="Disordered" evidence="21">
    <location>
        <begin position="1290"/>
        <end position="1484"/>
    </location>
</feature>
<feature type="domain" description="RanBP2-type" evidence="22">
    <location>
        <begin position="913"/>
        <end position="942"/>
    </location>
</feature>
<evidence type="ECO:0000256" key="6">
    <source>
        <dbReference type="ARBA" id="ARBA00022737"/>
    </source>
</evidence>
<keyword evidence="13" id="KW-0906">Nuclear pore complex</keyword>
<feature type="domain" description="RanBP2-type" evidence="22">
    <location>
        <begin position="855"/>
        <end position="884"/>
    </location>
</feature>
<feature type="compositionally biased region" description="Basic and acidic residues" evidence="21">
    <location>
        <begin position="797"/>
        <end position="814"/>
    </location>
</feature>
<keyword evidence="7 20" id="KW-0863">Zinc-finger</keyword>
<keyword evidence="14" id="KW-0472">Membrane</keyword>
<feature type="region of interest" description="Disordered" evidence="21">
    <location>
        <begin position="759"/>
        <end position="851"/>
    </location>
</feature>
<gene>
    <name evidence="23" type="ORF">AAG570_004572</name>
</gene>
<dbReference type="InterPro" id="IPR026054">
    <property type="entry name" value="Nucleoporin"/>
</dbReference>
<comment type="similarity">
    <text evidence="16">Belongs to the NUP153 family.</text>
</comment>
<feature type="compositionally biased region" description="Low complexity" evidence="21">
    <location>
        <begin position="557"/>
        <end position="575"/>
    </location>
</feature>
<feature type="region of interest" description="Disordered" evidence="21">
    <location>
        <begin position="942"/>
        <end position="965"/>
    </location>
</feature>
<comment type="subcellular location">
    <subcellularLocation>
        <location evidence="2">Nucleus membrane</location>
    </subcellularLocation>
    <subcellularLocation>
        <location evidence="3">Nucleus</location>
        <location evidence="3">Nuclear pore complex</location>
    </subcellularLocation>
</comment>
<dbReference type="Proteomes" id="UP001558652">
    <property type="component" value="Unassembled WGS sequence"/>
</dbReference>
<keyword evidence="24" id="KW-1185">Reference proteome</keyword>
<feature type="compositionally biased region" description="Low complexity" evidence="21">
    <location>
        <begin position="518"/>
        <end position="527"/>
    </location>
</feature>
<feature type="region of interest" description="Disordered" evidence="21">
    <location>
        <begin position="555"/>
        <end position="625"/>
    </location>
</feature>
<evidence type="ECO:0000256" key="1">
    <source>
        <dbReference type="ARBA" id="ARBA00001947"/>
    </source>
</evidence>
<evidence type="ECO:0000313" key="23">
    <source>
        <dbReference type="EMBL" id="KAL1117246.1"/>
    </source>
</evidence>
<feature type="compositionally biased region" description="Low complexity" evidence="21">
    <location>
        <begin position="127"/>
        <end position="139"/>
    </location>
</feature>
<name>A0ABD0Y1B9_9HEMI</name>
<evidence type="ECO:0000256" key="20">
    <source>
        <dbReference type="PROSITE-ProRule" id="PRU00322"/>
    </source>
</evidence>
<evidence type="ECO:0000256" key="9">
    <source>
        <dbReference type="ARBA" id="ARBA00022833"/>
    </source>
</evidence>
<dbReference type="PANTHER" id="PTHR23193">
    <property type="entry name" value="NUCLEAR PORE COMPLEX PROTEIN NUP"/>
    <property type="match status" value="1"/>
</dbReference>
<keyword evidence="11" id="KW-0811">Translocation</keyword>
<dbReference type="GO" id="GO:0051028">
    <property type="term" value="P:mRNA transport"/>
    <property type="evidence" value="ECO:0007669"/>
    <property type="project" value="UniProtKB-KW"/>
</dbReference>
<feature type="compositionally biased region" description="Basic and acidic residues" evidence="21">
    <location>
        <begin position="581"/>
        <end position="594"/>
    </location>
</feature>
<evidence type="ECO:0000256" key="2">
    <source>
        <dbReference type="ARBA" id="ARBA00004126"/>
    </source>
</evidence>
<evidence type="ECO:0000256" key="15">
    <source>
        <dbReference type="ARBA" id="ARBA00023242"/>
    </source>
</evidence>
<dbReference type="GO" id="GO:0003677">
    <property type="term" value="F:DNA binding"/>
    <property type="evidence" value="ECO:0007669"/>
    <property type="project" value="UniProtKB-KW"/>
</dbReference>
<feature type="compositionally biased region" description="Low complexity" evidence="21">
    <location>
        <begin position="274"/>
        <end position="283"/>
    </location>
</feature>
<feature type="compositionally biased region" description="Basic and acidic residues" evidence="21">
    <location>
        <begin position="1009"/>
        <end position="1024"/>
    </location>
</feature>
<reference evidence="23 24" key="1">
    <citation type="submission" date="2024-07" db="EMBL/GenBank/DDBJ databases">
        <title>Chromosome-level genome assembly of the water stick insect Ranatra chinensis (Heteroptera: Nepidae).</title>
        <authorList>
            <person name="Liu X."/>
        </authorList>
    </citation>
    <scope>NUCLEOTIDE SEQUENCE [LARGE SCALE GENOMIC DNA]</scope>
    <source>
        <strain evidence="23">Cailab_2021Rc</strain>
        <tissue evidence="23">Muscle</tissue>
    </source>
</reference>
<proteinExistence type="inferred from homology"/>
<evidence type="ECO:0000313" key="24">
    <source>
        <dbReference type="Proteomes" id="UP001558652"/>
    </source>
</evidence>
<accession>A0ABD0Y1B9</accession>
<evidence type="ECO:0000256" key="16">
    <source>
        <dbReference type="ARBA" id="ARBA00060842"/>
    </source>
</evidence>
<feature type="region of interest" description="Disordered" evidence="21">
    <location>
        <begin position="1162"/>
        <end position="1206"/>
    </location>
</feature>
<feature type="compositionally biased region" description="Low complexity" evidence="21">
    <location>
        <begin position="1290"/>
        <end position="1340"/>
    </location>
</feature>
<keyword evidence="10" id="KW-0653">Protein transport</keyword>
<keyword evidence="15" id="KW-0539">Nucleus</keyword>
<evidence type="ECO:0000256" key="14">
    <source>
        <dbReference type="ARBA" id="ARBA00023136"/>
    </source>
</evidence>
<dbReference type="EMBL" id="JBFDAA010000016">
    <property type="protein sequence ID" value="KAL1117246.1"/>
    <property type="molecule type" value="Genomic_DNA"/>
</dbReference>
<feature type="compositionally biased region" description="Polar residues" evidence="21">
    <location>
        <begin position="1025"/>
        <end position="1050"/>
    </location>
</feature>
<dbReference type="SUPFAM" id="SSF90209">
    <property type="entry name" value="Ran binding protein zinc finger-like"/>
    <property type="match status" value="2"/>
</dbReference>
<evidence type="ECO:0000256" key="17">
    <source>
        <dbReference type="ARBA" id="ARBA00068609"/>
    </source>
</evidence>
<keyword evidence="6" id="KW-0677">Repeat</keyword>
<evidence type="ECO:0000256" key="5">
    <source>
        <dbReference type="ARBA" id="ARBA00022723"/>
    </source>
</evidence>
<feature type="region of interest" description="Disordered" evidence="21">
    <location>
        <begin position="983"/>
        <end position="1119"/>
    </location>
</feature>
<dbReference type="PANTHER" id="PTHR23193:SF23">
    <property type="entry name" value="NUCLEAR PORE COMPLEX PROTEIN NUP153"/>
    <property type="match status" value="1"/>
</dbReference>
<evidence type="ECO:0000256" key="13">
    <source>
        <dbReference type="ARBA" id="ARBA00023132"/>
    </source>
</evidence>
<protein>
    <recommendedName>
        <fullName evidence="17">Nuclear pore complex protein Nup153</fullName>
    </recommendedName>
    <alternativeName>
        <fullName evidence="19">153 kDa nucleoporin</fullName>
    </alternativeName>
    <alternativeName>
        <fullName evidence="18">Nucleoporin Nup153</fullName>
    </alternativeName>
</protein>
<dbReference type="GO" id="GO:0015031">
    <property type="term" value="P:protein transport"/>
    <property type="evidence" value="ECO:0007669"/>
    <property type="project" value="UniProtKB-KW"/>
</dbReference>
<feature type="region of interest" description="Disordered" evidence="21">
    <location>
        <begin position="509"/>
        <end position="539"/>
    </location>
</feature>
<evidence type="ECO:0000259" key="22">
    <source>
        <dbReference type="PROSITE" id="PS50199"/>
    </source>
</evidence>
<dbReference type="Gene3D" id="4.10.1060.10">
    <property type="entry name" value="Zinc finger, RanBP2-type"/>
    <property type="match status" value="2"/>
</dbReference>
<feature type="compositionally biased region" description="Polar residues" evidence="21">
    <location>
        <begin position="1189"/>
        <end position="1206"/>
    </location>
</feature>
<evidence type="ECO:0000256" key="8">
    <source>
        <dbReference type="ARBA" id="ARBA00022816"/>
    </source>
</evidence>
<keyword evidence="5" id="KW-0479">Metal-binding</keyword>
<dbReference type="Pfam" id="PF00641">
    <property type="entry name" value="Zn_ribbon_RanBP"/>
    <property type="match status" value="2"/>
</dbReference>
<dbReference type="PROSITE" id="PS50199">
    <property type="entry name" value="ZF_RANBP2_2"/>
    <property type="match status" value="2"/>
</dbReference>
<keyword evidence="12" id="KW-0238">DNA-binding</keyword>
<dbReference type="InterPro" id="IPR036443">
    <property type="entry name" value="Znf_RanBP2_sf"/>
</dbReference>
<keyword evidence="9" id="KW-0862">Zinc</keyword>
<dbReference type="GO" id="GO:0005643">
    <property type="term" value="C:nuclear pore"/>
    <property type="evidence" value="ECO:0007669"/>
    <property type="project" value="UniProtKB-SubCell"/>
</dbReference>
<feature type="compositionally biased region" description="Low complexity" evidence="21">
    <location>
        <begin position="1108"/>
        <end position="1119"/>
    </location>
</feature>
<dbReference type="InterPro" id="IPR001876">
    <property type="entry name" value="Znf_RanBP2"/>
</dbReference>